<evidence type="ECO:0000256" key="6">
    <source>
        <dbReference type="SAM" id="MobiDB-lite"/>
    </source>
</evidence>
<gene>
    <name evidence="9" type="ORF">CE154_018000</name>
</gene>
<feature type="transmembrane region" description="Helical" evidence="7">
    <location>
        <begin position="69"/>
        <end position="91"/>
    </location>
</feature>
<protein>
    <submittedName>
        <fullName evidence="9">DMT family transporter</fullName>
    </submittedName>
</protein>
<keyword evidence="4 7" id="KW-1133">Transmembrane helix</keyword>
<feature type="transmembrane region" description="Helical" evidence="7">
    <location>
        <begin position="146"/>
        <end position="166"/>
    </location>
</feature>
<feature type="region of interest" description="Disordered" evidence="6">
    <location>
        <begin position="291"/>
        <end position="319"/>
    </location>
</feature>
<dbReference type="InterPro" id="IPR050638">
    <property type="entry name" value="AA-Vitamin_Transporters"/>
</dbReference>
<feature type="domain" description="EamA" evidence="8">
    <location>
        <begin position="155"/>
        <end position="282"/>
    </location>
</feature>
<dbReference type="Pfam" id="PF00892">
    <property type="entry name" value="EamA"/>
    <property type="match status" value="2"/>
</dbReference>
<dbReference type="PANTHER" id="PTHR32322">
    <property type="entry name" value="INNER MEMBRANE TRANSPORTER"/>
    <property type="match status" value="1"/>
</dbReference>
<dbReference type="SUPFAM" id="SSF103481">
    <property type="entry name" value="Multidrug resistance efflux transporter EmrE"/>
    <property type="match status" value="2"/>
</dbReference>
<feature type="transmembrane region" description="Helical" evidence="7">
    <location>
        <begin position="32"/>
        <end position="49"/>
    </location>
</feature>
<accession>A0A420K8M7</accession>
<comment type="caution">
    <text evidence="9">The sequence shown here is derived from an EMBL/GenBank/DDBJ whole genome shotgun (WGS) entry which is preliminary data.</text>
</comment>
<name>A0A420K8M7_9BURK</name>
<evidence type="ECO:0000256" key="1">
    <source>
        <dbReference type="ARBA" id="ARBA00004651"/>
    </source>
</evidence>
<dbReference type="PANTHER" id="PTHR32322:SF18">
    <property type="entry name" value="S-ADENOSYLMETHIONINE_S-ADENOSYLHOMOCYSTEINE TRANSPORTER"/>
    <property type="match status" value="1"/>
</dbReference>
<dbReference type="GO" id="GO:0005886">
    <property type="term" value="C:plasma membrane"/>
    <property type="evidence" value="ECO:0007669"/>
    <property type="project" value="UniProtKB-SubCell"/>
</dbReference>
<feature type="transmembrane region" description="Helical" evidence="7">
    <location>
        <begin position="187"/>
        <end position="209"/>
    </location>
</feature>
<dbReference type="RefSeq" id="WP_094437530.1">
    <property type="nucleotide sequence ID" value="NZ_NKDB02000004.1"/>
</dbReference>
<dbReference type="Proteomes" id="UP000216225">
    <property type="component" value="Unassembled WGS sequence"/>
</dbReference>
<evidence type="ECO:0000259" key="8">
    <source>
        <dbReference type="Pfam" id="PF00892"/>
    </source>
</evidence>
<sequence>MNISALHALLAAALFGASTPLAKLLVGQVSPVLLGGLLYMGSGIGLAAIRLVRDRGWRSSGLGRGEWPWLLGAIFFGGVLGPVALMFGLVHTRASDASLLLNLESVLTAVLAWLVFKENAGRRIVAGMVAIVAGGMLLSWPDQRAAAGGSWLGPGAIALACLCWAIDNNLTRKVSATDALFVAGAKGLMAGLVNCAVALSVGAALPAWGTVAESMVVGWLGYGVSLVLFVLALRGLGTARTGAYFSTAPFVGAAAALVFLGETPSPWFWPACALMAVGVWLHLTERHEHLHTHEPQEHSHRHVHDEHHQHDHDPDWDGREPHEHWHRHELITHRHPHYPDIHHRHPHG</sequence>
<feature type="transmembrane region" description="Helical" evidence="7">
    <location>
        <begin position="123"/>
        <end position="140"/>
    </location>
</feature>
<evidence type="ECO:0000313" key="10">
    <source>
        <dbReference type="Proteomes" id="UP000216225"/>
    </source>
</evidence>
<feature type="domain" description="EamA" evidence="8">
    <location>
        <begin position="5"/>
        <end position="139"/>
    </location>
</feature>
<keyword evidence="5 7" id="KW-0472">Membrane</keyword>
<evidence type="ECO:0000256" key="7">
    <source>
        <dbReference type="SAM" id="Phobius"/>
    </source>
</evidence>
<keyword evidence="2" id="KW-1003">Cell membrane</keyword>
<feature type="transmembrane region" description="Helical" evidence="7">
    <location>
        <begin position="97"/>
        <end position="116"/>
    </location>
</feature>
<evidence type="ECO:0000256" key="4">
    <source>
        <dbReference type="ARBA" id="ARBA00022989"/>
    </source>
</evidence>
<evidence type="ECO:0000256" key="3">
    <source>
        <dbReference type="ARBA" id="ARBA00022692"/>
    </source>
</evidence>
<evidence type="ECO:0000256" key="5">
    <source>
        <dbReference type="ARBA" id="ARBA00023136"/>
    </source>
</evidence>
<evidence type="ECO:0000313" key="9">
    <source>
        <dbReference type="EMBL" id="RKJ95017.1"/>
    </source>
</evidence>
<dbReference type="InterPro" id="IPR000620">
    <property type="entry name" value="EamA_dom"/>
</dbReference>
<feature type="transmembrane region" description="Helical" evidence="7">
    <location>
        <begin position="243"/>
        <end position="261"/>
    </location>
</feature>
<keyword evidence="3 7" id="KW-0812">Transmembrane</keyword>
<reference evidence="9 10" key="1">
    <citation type="submission" date="2018-09" db="EMBL/GenBank/DDBJ databases">
        <title>Genome comparison of Alicycliphilus sp. BQ1, a polyurethanolytic bacterium, with its closest phylogenetic relatives Alicycliphilus denitrificans BC and K601, unable to attack polyurethane.</title>
        <authorList>
            <person name="Loza-Tavera H."/>
            <person name="Lozano L."/>
            <person name="Cevallos M."/>
            <person name="Maya-Lucas O."/>
            <person name="Garcia-Mena J."/>
            <person name="Hernandez J."/>
        </authorList>
    </citation>
    <scope>NUCLEOTIDE SEQUENCE [LARGE SCALE GENOMIC DNA]</scope>
    <source>
        <strain evidence="9 10">BQ1</strain>
    </source>
</reference>
<organism evidence="9 10">
    <name type="scientific">Alicycliphilus denitrificans</name>
    <dbReference type="NCBI Taxonomy" id="179636"/>
    <lineage>
        <taxon>Bacteria</taxon>
        <taxon>Pseudomonadati</taxon>
        <taxon>Pseudomonadota</taxon>
        <taxon>Betaproteobacteria</taxon>
        <taxon>Burkholderiales</taxon>
        <taxon>Comamonadaceae</taxon>
        <taxon>Alicycliphilus</taxon>
    </lineage>
</organism>
<dbReference type="AlphaFoldDB" id="A0A420K8M7"/>
<dbReference type="EMBL" id="NKDB02000004">
    <property type="protein sequence ID" value="RKJ95017.1"/>
    <property type="molecule type" value="Genomic_DNA"/>
</dbReference>
<evidence type="ECO:0000256" key="2">
    <source>
        <dbReference type="ARBA" id="ARBA00022475"/>
    </source>
</evidence>
<dbReference type="InterPro" id="IPR037185">
    <property type="entry name" value="EmrE-like"/>
</dbReference>
<comment type="subcellular location">
    <subcellularLocation>
        <location evidence="1">Cell membrane</location>
        <topology evidence="1">Multi-pass membrane protein</topology>
    </subcellularLocation>
</comment>
<proteinExistence type="predicted"/>
<feature type="transmembrane region" description="Helical" evidence="7">
    <location>
        <begin position="267"/>
        <end position="283"/>
    </location>
</feature>
<feature type="transmembrane region" description="Helical" evidence="7">
    <location>
        <begin position="215"/>
        <end position="236"/>
    </location>
</feature>